<evidence type="ECO:0000259" key="3">
    <source>
        <dbReference type="PROSITE" id="PS50157"/>
    </source>
</evidence>
<dbReference type="AlphaFoldDB" id="A0A813D1T7"/>
<reference evidence="4" key="1">
    <citation type="submission" date="2021-02" db="EMBL/GenBank/DDBJ databases">
        <authorList>
            <person name="Dougan E. K."/>
            <person name="Rhodes N."/>
            <person name="Thang M."/>
            <person name="Chan C."/>
        </authorList>
    </citation>
    <scope>NUCLEOTIDE SEQUENCE</scope>
</reference>
<sequence>MGVKNSHAKQARKELKKTLRSLEVCPHCRKKLSDLEEHIKTVHSFSCARCGQRFTNEQGWKHHMRDRHGLEATQAVKEDRHNKLERWVKNGKKAKDANGMAEDTPSQDAASSSAPQLYCQVCELCGAAAELAVDLRAQGLSFSCAFLGRPCGGASSGARQQAVVPFASMPSATGFRPPPIPDMDGNSDGDDAIDMAVPSDDDDL</sequence>
<keyword evidence="1" id="KW-0863">Zinc-finger</keyword>
<feature type="compositionally biased region" description="Acidic residues" evidence="2">
    <location>
        <begin position="185"/>
        <end position="204"/>
    </location>
</feature>
<evidence type="ECO:0000256" key="1">
    <source>
        <dbReference type="PROSITE-ProRule" id="PRU00042"/>
    </source>
</evidence>
<keyword evidence="5" id="KW-1185">Reference proteome</keyword>
<comment type="caution">
    <text evidence="4">The sequence shown here is derived from an EMBL/GenBank/DDBJ whole genome shotgun (WGS) entry which is preliminary data.</text>
</comment>
<dbReference type="InterPro" id="IPR013087">
    <property type="entry name" value="Znf_C2H2_type"/>
</dbReference>
<dbReference type="PROSITE" id="PS50157">
    <property type="entry name" value="ZINC_FINGER_C2H2_2"/>
    <property type="match status" value="1"/>
</dbReference>
<evidence type="ECO:0000313" key="5">
    <source>
        <dbReference type="Proteomes" id="UP000654075"/>
    </source>
</evidence>
<dbReference type="SMART" id="SM00355">
    <property type="entry name" value="ZnF_C2H2"/>
    <property type="match status" value="2"/>
</dbReference>
<dbReference type="EMBL" id="CAJNNV010000221">
    <property type="protein sequence ID" value="CAE8581881.1"/>
    <property type="molecule type" value="Genomic_DNA"/>
</dbReference>
<name>A0A813D1T7_POLGL</name>
<proteinExistence type="predicted"/>
<dbReference type="Gene3D" id="3.30.160.60">
    <property type="entry name" value="Classic Zinc Finger"/>
    <property type="match status" value="1"/>
</dbReference>
<feature type="domain" description="C2H2-type" evidence="3">
    <location>
        <begin position="45"/>
        <end position="73"/>
    </location>
</feature>
<feature type="region of interest" description="Disordered" evidence="2">
    <location>
        <begin position="88"/>
        <end position="110"/>
    </location>
</feature>
<accession>A0A813D1T7</accession>
<organism evidence="4 5">
    <name type="scientific">Polarella glacialis</name>
    <name type="common">Dinoflagellate</name>
    <dbReference type="NCBI Taxonomy" id="89957"/>
    <lineage>
        <taxon>Eukaryota</taxon>
        <taxon>Sar</taxon>
        <taxon>Alveolata</taxon>
        <taxon>Dinophyceae</taxon>
        <taxon>Suessiales</taxon>
        <taxon>Suessiaceae</taxon>
        <taxon>Polarella</taxon>
    </lineage>
</organism>
<dbReference type="Proteomes" id="UP000654075">
    <property type="component" value="Unassembled WGS sequence"/>
</dbReference>
<evidence type="ECO:0000256" key="2">
    <source>
        <dbReference type="SAM" id="MobiDB-lite"/>
    </source>
</evidence>
<protein>
    <recommendedName>
        <fullName evidence="3">C2H2-type domain-containing protein</fullName>
    </recommendedName>
</protein>
<keyword evidence="1" id="KW-0862">Zinc</keyword>
<dbReference type="PROSITE" id="PS00028">
    <property type="entry name" value="ZINC_FINGER_C2H2_1"/>
    <property type="match status" value="1"/>
</dbReference>
<dbReference type="GO" id="GO:0008270">
    <property type="term" value="F:zinc ion binding"/>
    <property type="evidence" value="ECO:0007669"/>
    <property type="project" value="UniProtKB-KW"/>
</dbReference>
<gene>
    <name evidence="4" type="ORF">PGLA1383_LOCUS891</name>
</gene>
<keyword evidence="1" id="KW-0479">Metal-binding</keyword>
<evidence type="ECO:0000313" key="4">
    <source>
        <dbReference type="EMBL" id="CAE8581881.1"/>
    </source>
</evidence>
<feature type="region of interest" description="Disordered" evidence="2">
    <location>
        <begin position="170"/>
        <end position="204"/>
    </location>
</feature>